<keyword evidence="1" id="KW-0479">Metal-binding</keyword>
<dbReference type="SUPFAM" id="SSF52540">
    <property type="entry name" value="P-loop containing nucleoside triphosphate hydrolases"/>
    <property type="match status" value="1"/>
</dbReference>
<dbReference type="Proteomes" id="UP000800096">
    <property type="component" value="Unassembled WGS sequence"/>
</dbReference>
<dbReference type="Gene3D" id="1.10.400.10">
    <property type="entry name" value="GI Alpha 1, domain 2-like"/>
    <property type="match status" value="1"/>
</dbReference>
<dbReference type="GO" id="GO:0005834">
    <property type="term" value="C:heterotrimeric G-protein complex"/>
    <property type="evidence" value="ECO:0007669"/>
    <property type="project" value="TreeGrafter"/>
</dbReference>
<dbReference type="PRINTS" id="PR00318">
    <property type="entry name" value="GPROTEINA"/>
</dbReference>
<proteinExistence type="predicted"/>
<evidence type="ECO:0000313" key="7">
    <source>
        <dbReference type="Proteomes" id="UP000800096"/>
    </source>
</evidence>
<keyword evidence="4" id="KW-0342">GTP-binding</keyword>
<dbReference type="SUPFAM" id="SSF47895">
    <property type="entry name" value="Transducin (alpha subunit), insertion domain"/>
    <property type="match status" value="1"/>
</dbReference>
<keyword evidence="2" id="KW-0547">Nucleotide-binding</keyword>
<dbReference type="PANTHER" id="PTHR10218">
    <property type="entry name" value="GTP-BINDING PROTEIN ALPHA SUBUNIT"/>
    <property type="match status" value="1"/>
</dbReference>
<keyword evidence="7" id="KW-1185">Reference proteome</keyword>
<keyword evidence="5" id="KW-0807">Transducer</keyword>
<name>A0A6A5Q799_AMPQU</name>
<evidence type="ECO:0000256" key="4">
    <source>
        <dbReference type="ARBA" id="ARBA00023134"/>
    </source>
</evidence>
<dbReference type="AlphaFoldDB" id="A0A6A5Q799"/>
<dbReference type="GO" id="GO:0007189">
    <property type="term" value="P:adenylate cyclase-activating G protein-coupled receptor signaling pathway"/>
    <property type="evidence" value="ECO:0007669"/>
    <property type="project" value="TreeGrafter"/>
</dbReference>
<gene>
    <name evidence="6" type="ORF">BDU57DRAFT_101463</name>
</gene>
<dbReference type="GO" id="GO:0046872">
    <property type="term" value="F:metal ion binding"/>
    <property type="evidence" value="ECO:0007669"/>
    <property type="project" value="UniProtKB-KW"/>
</dbReference>
<evidence type="ECO:0000256" key="5">
    <source>
        <dbReference type="ARBA" id="ARBA00023224"/>
    </source>
</evidence>
<dbReference type="InterPro" id="IPR001019">
    <property type="entry name" value="Gprotein_alpha_su"/>
</dbReference>
<evidence type="ECO:0000256" key="1">
    <source>
        <dbReference type="ARBA" id="ARBA00022723"/>
    </source>
</evidence>
<accession>A0A6A5Q799</accession>
<dbReference type="GO" id="GO:0005525">
    <property type="term" value="F:GTP binding"/>
    <property type="evidence" value="ECO:0007669"/>
    <property type="project" value="UniProtKB-KW"/>
</dbReference>
<dbReference type="InterPro" id="IPR027417">
    <property type="entry name" value="P-loop_NTPase"/>
</dbReference>
<dbReference type="GO" id="GO:0001664">
    <property type="term" value="F:G protein-coupled receptor binding"/>
    <property type="evidence" value="ECO:0007669"/>
    <property type="project" value="TreeGrafter"/>
</dbReference>
<dbReference type="GO" id="GO:0031683">
    <property type="term" value="F:G-protein beta/gamma-subunit complex binding"/>
    <property type="evidence" value="ECO:0007669"/>
    <property type="project" value="InterPro"/>
</dbReference>
<dbReference type="EMBL" id="ML979144">
    <property type="protein sequence ID" value="KAF1911349.1"/>
    <property type="molecule type" value="Genomic_DNA"/>
</dbReference>
<dbReference type="Pfam" id="PF00503">
    <property type="entry name" value="G-alpha"/>
    <property type="match status" value="1"/>
</dbReference>
<dbReference type="GO" id="GO:0003924">
    <property type="term" value="F:GTPase activity"/>
    <property type="evidence" value="ECO:0007669"/>
    <property type="project" value="InterPro"/>
</dbReference>
<evidence type="ECO:0000256" key="2">
    <source>
        <dbReference type="ARBA" id="ARBA00022741"/>
    </source>
</evidence>
<dbReference type="PROSITE" id="PS51882">
    <property type="entry name" value="G_ALPHA"/>
    <property type="match status" value="1"/>
</dbReference>
<dbReference type="Gene3D" id="3.40.50.300">
    <property type="entry name" value="P-loop containing nucleotide triphosphate hydrolases"/>
    <property type="match status" value="1"/>
</dbReference>
<dbReference type="FunFam" id="3.40.50.300:FF:000692">
    <property type="entry name" value="Guanine nucleotide-binding protein subunit alpha"/>
    <property type="match status" value="1"/>
</dbReference>
<organism evidence="6 7">
    <name type="scientific">Ampelomyces quisqualis</name>
    <name type="common">Powdery mildew agent</name>
    <dbReference type="NCBI Taxonomy" id="50730"/>
    <lineage>
        <taxon>Eukaryota</taxon>
        <taxon>Fungi</taxon>
        <taxon>Dikarya</taxon>
        <taxon>Ascomycota</taxon>
        <taxon>Pezizomycotina</taxon>
        <taxon>Dothideomycetes</taxon>
        <taxon>Pleosporomycetidae</taxon>
        <taxon>Pleosporales</taxon>
        <taxon>Pleosporineae</taxon>
        <taxon>Phaeosphaeriaceae</taxon>
        <taxon>Ampelomyces</taxon>
    </lineage>
</organism>
<dbReference type="GO" id="GO:0005737">
    <property type="term" value="C:cytoplasm"/>
    <property type="evidence" value="ECO:0007669"/>
    <property type="project" value="TreeGrafter"/>
</dbReference>
<evidence type="ECO:0000313" key="6">
    <source>
        <dbReference type="EMBL" id="KAF1911349.1"/>
    </source>
</evidence>
<sequence>MADSQPDEKLAYTLLSAVETNMNRLRQIIDGLRQIHNRWRDDDGSCINLIAQLTALKSNLGTMRDWLSHALSAMHPQLLDDLEVLMSSCGLLVRHLDTLVNRLHQPDHVSLDCAIKLKYTFGGRSMHRLRKVAQGQKEAVNLLLAACKCHAMAQRKILLHKSRQIRSRDARSLRILTRSSNVTGGCLRILTQASAMIQWLRYLYYIKLMRKQPERLPTEKDYEIVDANNRSDAIDRALQYDATSLRRETKLVMMGNVNSGKELIMHQMKVLYADGYYPVEERKPYRYAVRSTVRLLIHAIIDLLKDTGISLPSQLNPHFAILLYEVETVIMSRITQQAVQAVQAIWSCPEFSTLYVQNFEIEFPQHAPYFAQEIERIASDDFVPSEADIMRLNQTFGGIRELRFSWDELDVHLFNINGYMPAHFHERWYHQLEGATSLVYTVDVSRYDQPHFGHSTESQLLDDFAYFESWAASERFSNSSIILLLNNFTRFSGKLPYSPLETFFSDYVPSVVDPVTSARQYILRRFKEVNRNRLSIYSFWVDLDLSDNTYLYAALKKTLQHIQQRKVRESA</sequence>
<dbReference type="SMART" id="SM00275">
    <property type="entry name" value="G_alpha"/>
    <property type="match status" value="1"/>
</dbReference>
<reference evidence="6" key="1">
    <citation type="journal article" date="2020" name="Stud. Mycol.">
        <title>101 Dothideomycetes genomes: a test case for predicting lifestyles and emergence of pathogens.</title>
        <authorList>
            <person name="Haridas S."/>
            <person name="Albert R."/>
            <person name="Binder M."/>
            <person name="Bloem J."/>
            <person name="Labutti K."/>
            <person name="Salamov A."/>
            <person name="Andreopoulos B."/>
            <person name="Baker S."/>
            <person name="Barry K."/>
            <person name="Bills G."/>
            <person name="Bluhm B."/>
            <person name="Cannon C."/>
            <person name="Castanera R."/>
            <person name="Culley D."/>
            <person name="Daum C."/>
            <person name="Ezra D."/>
            <person name="Gonzalez J."/>
            <person name="Henrissat B."/>
            <person name="Kuo A."/>
            <person name="Liang C."/>
            <person name="Lipzen A."/>
            <person name="Lutzoni F."/>
            <person name="Magnuson J."/>
            <person name="Mondo S."/>
            <person name="Nolan M."/>
            <person name="Ohm R."/>
            <person name="Pangilinan J."/>
            <person name="Park H.-J."/>
            <person name="Ramirez L."/>
            <person name="Alfaro M."/>
            <person name="Sun H."/>
            <person name="Tritt A."/>
            <person name="Yoshinaga Y."/>
            <person name="Zwiers L.-H."/>
            <person name="Turgeon B."/>
            <person name="Goodwin S."/>
            <person name="Spatafora J."/>
            <person name="Crous P."/>
            <person name="Grigoriev I."/>
        </authorList>
    </citation>
    <scope>NUCLEOTIDE SEQUENCE</scope>
    <source>
        <strain evidence="6">HMLAC05119</strain>
    </source>
</reference>
<keyword evidence="3" id="KW-0460">Magnesium</keyword>
<dbReference type="PANTHER" id="PTHR10218:SF369">
    <property type="entry name" value="GUANINE NUCLEOTIDE-BINDING PROTEIN ALPHA-2 SUBUNIT"/>
    <property type="match status" value="1"/>
</dbReference>
<dbReference type="InterPro" id="IPR011025">
    <property type="entry name" value="GproteinA_insert"/>
</dbReference>
<dbReference type="OrthoDB" id="5817230at2759"/>
<evidence type="ECO:0000256" key="3">
    <source>
        <dbReference type="ARBA" id="ARBA00022842"/>
    </source>
</evidence>
<protein>
    <submittedName>
        <fullName evidence="6">G-protein alpha subunit-domain-containing protein</fullName>
    </submittedName>
</protein>